<proteinExistence type="predicted"/>
<comment type="caution">
    <text evidence="1">The sequence shown here is derived from an EMBL/GenBank/DDBJ whole genome shotgun (WGS) entry which is preliminary data.</text>
</comment>
<evidence type="ECO:0008006" key="2">
    <source>
        <dbReference type="Google" id="ProtNLM"/>
    </source>
</evidence>
<dbReference type="PANTHER" id="PTHR37833:SF1">
    <property type="entry name" value="SIGNAL PEPTIDE PROTEIN"/>
    <property type="match status" value="1"/>
</dbReference>
<dbReference type="AlphaFoldDB" id="A0A644YXG2"/>
<dbReference type="Gene3D" id="2.60.40.10">
    <property type="entry name" value="Immunoglobulins"/>
    <property type="match status" value="1"/>
</dbReference>
<organism evidence="1">
    <name type="scientific">bioreactor metagenome</name>
    <dbReference type="NCBI Taxonomy" id="1076179"/>
    <lineage>
        <taxon>unclassified sequences</taxon>
        <taxon>metagenomes</taxon>
        <taxon>ecological metagenomes</taxon>
    </lineage>
</organism>
<sequence length="129" mass="14112">MKKISVILFFSIVLSGVAFSQSVPKMQFKKNVHDFGTIKEEIGAVSTQFEFTNTGKSPLIIQRVSASCGCTTPSYTKEPILPGKSGKIDAKYSTTARPGTFNKTITVYTNVPDTVYVLSIKGNVTPRKR</sequence>
<dbReference type="EMBL" id="VSSQ01006441">
    <property type="protein sequence ID" value="MPM32698.1"/>
    <property type="molecule type" value="Genomic_DNA"/>
</dbReference>
<reference evidence="1" key="1">
    <citation type="submission" date="2019-08" db="EMBL/GenBank/DDBJ databases">
        <authorList>
            <person name="Kucharzyk K."/>
            <person name="Murdoch R.W."/>
            <person name="Higgins S."/>
            <person name="Loffler F."/>
        </authorList>
    </citation>
    <scope>NUCLEOTIDE SEQUENCE</scope>
</reference>
<dbReference type="InterPro" id="IPR011467">
    <property type="entry name" value="DUF1573"/>
</dbReference>
<dbReference type="InterPro" id="IPR013783">
    <property type="entry name" value="Ig-like_fold"/>
</dbReference>
<gene>
    <name evidence="1" type="ORF">SDC9_79263</name>
</gene>
<name>A0A644YXG2_9ZZZZ</name>
<dbReference type="Pfam" id="PF07610">
    <property type="entry name" value="DUF1573"/>
    <property type="match status" value="1"/>
</dbReference>
<accession>A0A644YXG2</accession>
<protein>
    <recommendedName>
        <fullName evidence="2">DUF1573 domain-containing protein</fullName>
    </recommendedName>
</protein>
<dbReference type="PANTHER" id="PTHR37833">
    <property type="entry name" value="LIPOPROTEIN-RELATED"/>
    <property type="match status" value="1"/>
</dbReference>
<evidence type="ECO:0000313" key="1">
    <source>
        <dbReference type="EMBL" id="MPM32698.1"/>
    </source>
</evidence>